<name>A0AAW1AGV8_9HYME</name>
<feature type="transmembrane region" description="Helical" evidence="10">
    <location>
        <begin position="39"/>
        <end position="63"/>
    </location>
</feature>
<keyword evidence="3 10" id="KW-0716">Sensory transduction</keyword>
<feature type="transmembrane region" description="Helical" evidence="10">
    <location>
        <begin position="75"/>
        <end position="92"/>
    </location>
</feature>
<evidence type="ECO:0000256" key="8">
    <source>
        <dbReference type="ARBA" id="ARBA00023170"/>
    </source>
</evidence>
<protein>
    <recommendedName>
        <fullName evidence="10">Odorant receptor</fullName>
    </recommendedName>
</protein>
<evidence type="ECO:0000256" key="3">
    <source>
        <dbReference type="ARBA" id="ARBA00022606"/>
    </source>
</evidence>
<dbReference type="InterPro" id="IPR004117">
    <property type="entry name" value="7tm6_olfct_rcpt"/>
</dbReference>
<keyword evidence="7 10" id="KW-0472">Membrane</keyword>
<evidence type="ECO:0000256" key="9">
    <source>
        <dbReference type="ARBA" id="ARBA00023224"/>
    </source>
</evidence>
<feature type="transmembrane region" description="Helical" evidence="10">
    <location>
        <begin position="128"/>
        <end position="147"/>
    </location>
</feature>
<gene>
    <name evidence="11" type="ORF">QLX08_001111</name>
</gene>
<dbReference type="PANTHER" id="PTHR21137:SF35">
    <property type="entry name" value="ODORANT RECEPTOR 19A-RELATED"/>
    <property type="match status" value="1"/>
</dbReference>
<dbReference type="GO" id="GO:0005549">
    <property type="term" value="F:odorant binding"/>
    <property type="evidence" value="ECO:0007669"/>
    <property type="project" value="InterPro"/>
</dbReference>
<evidence type="ECO:0000256" key="1">
    <source>
        <dbReference type="ARBA" id="ARBA00004651"/>
    </source>
</evidence>
<keyword evidence="5 10" id="KW-0552">Olfaction</keyword>
<dbReference type="GO" id="GO:0004984">
    <property type="term" value="F:olfactory receptor activity"/>
    <property type="evidence" value="ECO:0007669"/>
    <property type="project" value="InterPro"/>
</dbReference>
<evidence type="ECO:0000256" key="7">
    <source>
        <dbReference type="ARBA" id="ARBA00023136"/>
    </source>
</evidence>
<keyword evidence="8 10" id="KW-0675">Receptor</keyword>
<keyword evidence="12" id="KW-1185">Reference proteome</keyword>
<dbReference type="GO" id="GO:0007165">
    <property type="term" value="P:signal transduction"/>
    <property type="evidence" value="ECO:0007669"/>
    <property type="project" value="UniProtKB-KW"/>
</dbReference>
<evidence type="ECO:0000313" key="11">
    <source>
        <dbReference type="EMBL" id="KAK9309154.1"/>
    </source>
</evidence>
<keyword evidence="9 10" id="KW-0807">Transducer</keyword>
<sequence>MDFDTELKVAVGWNRGNMEFVGIWPEPSRTHERLPNFKALLYLSIIIVFGVGPQSANLFFIWGDLELVTENLSTANIPGINAMIKLIFALYYKESFKPIVKSFYDDWHNVKTEEERAAMLKMAKPAKFISIWCSVLTITMVTAYLSLRAVTVYLADRVNEKQDRLSLYPGYFPFDIRPAPILITINFAQVVAGYSATICYTTVDTFIAMLIMHMCGQFAILRKKLLRLMGNEKESKSIDEFQKQLALIVIKHEQLNGLATKIEECFSMLLLLQILLCTVEICFQSFLFLNVLLKNGNGIFNFQLVFFVLFVCFILIHIYLYCYVGEMLLIQGKEMSDCAYESNWYNISPPEARCLLFIMNRSTRPLCLTAGKFGTFSMEMFSSILKTAMGYLSVLLTVASSD</sequence>
<feature type="transmembrane region" description="Helical" evidence="10">
    <location>
        <begin position="269"/>
        <end position="293"/>
    </location>
</feature>
<comment type="subcellular location">
    <subcellularLocation>
        <location evidence="1 10">Cell membrane</location>
        <topology evidence="1 10">Multi-pass membrane protein</topology>
    </subcellularLocation>
</comment>
<comment type="caution">
    <text evidence="10">Lacks conserved residue(s) required for the propagation of feature annotation.</text>
</comment>
<dbReference type="Pfam" id="PF02949">
    <property type="entry name" value="7tm_6"/>
    <property type="match status" value="1"/>
</dbReference>
<comment type="similarity">
    <text evidence="10">Belongs to the insect chemoreceptor superfamily. Heteromeric odorant receptor channel (TC 1.A.69) family.</text>
</comment>
<keyword evidence="4 10" id="KW-0812">Transmembrane</keyword>
<comment type="caution">
    <text evidence="11">The sequence shown here is derived from an EMBL/GenBank/DDBJ whole genome shotgun (WGS) entry which is preliminary data.</text>
</comment>
<reference evidence="11 12" key="1">
    <citation type="submission" date="2024-05" db="EMBL/GenBank/DDBJ databases">
        <title>The nuclear and mitochondrial genome assemblies of Tetragonisca angustula (Apidae: Meliponini), a tiny yet remarkable pollinator in the Neotropics.</title>
        <authorList>
            <person name="Ferrari R."/>
            <person name="Ricardo P.C."/>
            <person name="Dias F.C."/>
            <person name="Araujo N.S."/>
            <person name="Soares D.O."/>
            <person name="Zhou Q.-S."/>
            <person name="Zhu C.-D."/>
            <person name="Coutinho L."/>
            <person name="Airas M.C."/>
            <person name="Batista T.M."/>
        </authorList>
    </citation>
    <scope>NUCLEOTIDE SEQUENCE [LARGE SCALE GENOMIC DNA]</scope>
    <source>
        <strain evidence="11">ASF017062</strain>
        <tissue evidence="11">Abdomen</tissue>
    </source>
</reference>
<dbReference type="AlphaFoldDB" id="A0AAW1AGV8"/>
<keyword evidence="2" id="KW-1003">Cell membrane</keyword>
<feature type="transmembrane region" description="Helical" evidence="10">
    <location>
        <begin position="299"/>
        <end position="324"/>
    </location>
</feature>
<evidence type="ECO:0000256" key="6">
    <source>
        <dbReference type="ARBA" id="ARBA00022989"/>
    </source>
</evidence>
<proteinExistence type="inferred from homology"/>
<keyword evidence="6 10" id="KW-1133">Transmembrane helix</keyword>
<evidence type="ECO:0000256" key="10">
    <source>
        <dbReference type="RuleBase" id="RU351113"/>
    </source>
</evidence>
<dbReference type="EMBL" id="JAWNGG020000014">
    <property type="protein sequence ID" value="KAK9309154.1"/>
    <property type="molecule type" value="Genomic_DNA"/>
</dbReference>
<organism evidence="11 12">
    <name type="scientific">Tetragonisca angustula</name>
    <dbReference type="NCBI Taxonomy" id="166442"/>
    <lineage>
        <taxon>Eukaryota</taxon>
        <taxon>Metazoa</taxon>
        <taxon>Ecdysozoa</taxon>
        <taxon>Arthropoda</taxon>
        <taxon>Hexapoda</taxon>
        <taxon>Insecta</taxon>
        <taxon>Pterygota</taxon>
        <taxon>Neoptera</taxon>
        <taxon>Endopterygota</taxon>
        <taxon>Hymenoptera</taxon>
        <taxon>Apocrita</taxon>
        <taxon>Aculeata</taxon>
        <taxon>Apoidea</taxon>
        <taxon>Anthophila</taxon>
        <taxon>Apidae</taxon>
        <taxon>Tetragonisca</taxon>
    </lineage>
</organism>
<evidence type="ECO:0000313" key="12">
    <source>
        <dbReference type="Proteomes" id="UP001432146"/>
    </source>
</evidence>
<accession>A0AAW1AGV8</accession>
<dbReference type="GO" id="GO:0005886">
    <property type="term" value="C:plasma membrane"/>
    <property type="evidence" value="ECO:0007669"/>
    <property type="project" value="UniProtKB-SubCell"/>
</dbReference>
<dbReference type="Proteomes" id="UP001432146">
    <property type="component" value="Unassembled WGS sequence"/>
</dbReference>
<dbReference type="PANTHER" id="PTHR21137">
    <property type="entry name" value="ODORANT RECEPTOR"/>
    <property type="match status" value="1"/>
</dbReference>
<evidence type="ECO:0000256" key="4">
    <source>
        <dbReference type="ARBA" id="ARBA00022692"/>
    </source>
</evidence>
<evidence type="ECO:0000256" key="5">
    <source>
        <dbReference type="ARBA" id="ARBA00022725"/>
    </source>
</evidence>
<evidence type="ECO:0000256" key="2">
    <source>
        <dbReference type="ARBA" id="ARBA00022475"/>
    </source>
</evidence>